<dbReference type="PANTHER" id="PTHR43130:SF3">
    <property type="entry name" value="HTH-TYPE TRANSCRIPTIONAL REGULATOR RV1931C"/>
    <property type="match status" value="1"/>
</dbReference>
<keyword evidence="2" id="KW-0645">Protease</keyword>
<keyword evidence="2" id="KW-0326">Glycosidase</keyword>
<gene>
    <name evidence="2" type="primary">ydeA</name>
    <name evidence="2" type="ORF">CGLAU_06000</name>
</gene>
<dbReference type="EC" id="3.2.-.-" evidence="2"/>
<dbReference type="Pfam" id="PF01965">
    <property type="entry name" value="DJ-1_PfpI"/>
    <property type="match status" value="1"/>
</dbReference>
<dbReference type="KEGG" id="cgv:CGLAU_06000"/>
<feature type="domain" description="DJ-1/PfpI" evidence="1">
    <location>
        <begin position="21"/>
        <end position="187"/>
    </location>
</feature>
<dbReference type="GO" id="GO:0016798">
    <property type="term" value="F:hydrolase activity, acting on glycosyl bonds"/>
    <property type="evidence" value="ECO:0007669"/>
    <property type="project" value="UniProtKB-KW"/>
</dbReference>
<dbReference type="Gene3D" id="3.40.50.880">
    <property type="match status" value="1"/>
</dbReference>
<evidence type="ECO:0000313" key="2">
    <source>
        <dbReference type="EMBL" id="AQQ15167.1"/>
    </source>
</evidence>
<dbReference type="SUPFAM" id="SSF52317">
    <property type="entry name" value="Class I glutamine amidotransferase-like"/>
    <property type="match status" value="1"/>
</dbReference>
<evidence type="ECO:0000259" key="1">
    <source>
        <dbReference type="Pfam" id="PF01965"/>
    </source>
</evidence>
<dbReference type="GO" id="GO:0008233">
    <property type="term" value="F:peptidase activity"/>
    <property type="evidence" value="ECO:0007669"/>
    <property type="project" value="UniProtKB-KW"/>
</dbReference>
<protein>
    <submittedName>
        <fullName evidence="2">Putative protease YdeA</fullName>
        <ecNumber evidence="2">3.2.-.-</ecNumber>
    </submittedName>
</protein>
<keyword evidence="2" id="KW-0378">Hydrolase</keyword>
<sequence>MSFSVGLYDVIFDSILSNMTKRIAVYATDTMADWEFAYLTTHAARARQAKPESCELQFVGDAMGSVRTLGGVPIESDVDLQNLELEGLSILVIPGGDTYDAGHDRLLETVRECEKRGIPVAAICGGTLALARAGLLDCHEHTSNAPEMLETTGYQGQHLYQDAPAVSDAGVVTASGIFSVQFTAAVLREIDLFPDEFTDAWEELYLGNSGAYPRLMETLDAWQNS</sequence>
<dbReference type="Proteomes" id="UP000217209">
    <property type="component" value="Chromosome"/>
</dbReference>
<proteinExistence type="predicted"/>
<dbReference type="InterPro" id="IPR002818">
    <property type="entry name" value="DJ-1/PfpI"/>
</dbReference>
<evidence type="ECO:0000313" key="3">
    <source>
        <dbReference type="Proteomes" id="UP000217209"/>
    </source>
</evidence>
<dbReference type="PANTHER" id="PTHR43130">
    <property type="entry name" value="ARAC-FAMILY TRANSCRIPTIONAL REGULATOR"/>
    <property type="match status" value="1"/>
</dbReference>
<organism evidence="2 3">
    <name type="scientific">Corynebacterium glaucum</name>
    <dbReference type="NCBI Taxonomy" id="187491"/>
    <lineage>
        <taxon>Bacteria</taxon>
        <taxon>Bacillati</taxon>
        <taxon>Actinomycetota</taxon>
        <taxon>Actinomycetes</taxon>
        <taxon>Mycobacteriales</taxon>
        <taxon>Corynebacteriaceae</taxon>
        <taxon>Corynebacterium</taxon>
    </lineage>
</organism>
<dbReference type="EMBL" id="CP019688">
    <property type="protein sequence ID" value="AQQ15167.1"/>
    <property type="molecule type" value="Genomic_DNA"/>
</dbReference>
<dbReference type="AlphaFoldDB" id="A0A1Q2HWD1"/>
<reference evidence="2 3" key="1">
    <citation type="submission" date="2016-12" db="EMBL/GenBank/DDBJ databases">
        <authorList>
            <person name="Song W.-J."/>
            <person name="Kurnit D.M."/>
        </authorList>
    </citation>
    <scope>NUCLEOTIDE SEQUENCE [LARGE SCALE GENOMIC DNA]</scope>
    <source>
        <strain evidence="2 3">DSM 30827</strain>
    </source>
</reference>
<dbReference type="InterPro" id="IPR029062">
    <property type="entry name" value="Class_I_gatase-like"/>
</dbReference>
<keyword evidence="3" id="KW-1185">Reference proteome</keyword>
<name>A0A1Q2HWD1_9CORY</name>
<dbReference type="InterPro" id="IPR052158">
    <property type="entry name" value="INH-QAR"/>
</dbReference>
<dbReference type="GO" id="GO:0006508">
    <property type="term" value="P:proteolysis"/>
    <property type="evidence" value="ECO:0007669"/>
    <property type="project" value="UniProtKB-KW"/>
</dbReference>
<accession>A0A1Q2HWD1</accession>
<dbReference type="GO" id="GO:0006355">
    <property type="term" value="P:regulation of DNA-templated transcription"/>
    <property type="evidence" value="ECO:0007669"/>
    <property type="project" value="TreeGrafter"/>
</dbReference>